<dbReference type="GO" id="GO:0052588">
    <property type="term" value="F:diacetyl reductase ((S)-acetoin forming) (NAD+) activity"/>
    <property type="evidence" value="ECO:0007669"/>
    <property type="project" value="UniProtKB-EC"/>
</dbReference>
<dbReference type="RefSeq" id="WP_310227523.1">
    <property type="nucleotide sequence ID" value="NZ_JAVDWV010000025.1"/>
</dbReference>
<proteinExistence type="inferred from homology"/>
<dbReference type="CDD" id="cd05233">
    <property type="entry name" value="SDR_c"/>
    <property type="match status" value="1"/>
</dbReference>
<dbReference type="EC" id="1.1.1.76" evidence="4"/>
<reference evidence="4 5" key="1">
    <citation type="submission" date="2023-07" db="EMBL/GenBank/DDBJ databases">
        <title>Sorghum-associated microbial communities from plants grown in Nebraska, USA.</title>
        <authorList>
            <person name="Schachtman D."/>
        </authorList>
    </citation>
    <scope>NUCLEOTIDE SEQUENCE [LARGE SCALE GENOMIC DNA]</scope>
    <source>
        <strain evidence="4 5">4256</strain>
    </source>
</reference>
<evidence type="ECO:0000313" key="4">
    <source>
        <dbReference type="EMBL" id="MDR7156989.1"/>
    </source>
</evidence>
<dbReference type="Gene3D" id="3.40.50.720">
    <property type="entry name" value="NAD(P)-binding Rossmann-like Domain"/>
    <property type="match status" value="1"/>
</dbReference>
<keyword evidence="5" id="KW-1185">Reference proteome</keyword>
<dbReference type="PRINTS" id="PR00081">
    <property type="entry name" value="GDHRDH"/>
</dbReference>
<dbReference type="PRINTS" id="PR00080">
    <property type="entry name" value="SDRFAMILY"/>
</dbReference>
<evidence type="ECO:0000313" key="5">
    <source>
        <dbReference type="Proteomes" id="UP001267638"/>
    </source>
</evidence>
<sequence>MSKTIIITGAGDGLGRALARRFARDGETVILLGRTLSKLEAVAAELGEGHLALQCDVGDPDSVRAAFAQIAARYPKVDVLINNAAIYEPFTLAEVRDDQIQSSLAINVAGPIYCAREALPLLRGGGHIINVSSESVAIKMAMLWLYAGGKAGLELMSDMWGRELAADDVRVTVVQAGQMMDETKTGTNWPMDVAMRFMQDNAKIGLNPRERPITHYDSVTDAFRAVIDMPADLHIGTVALTARRR</sequence>
<evidence type="ECO:0000256" key="3">
    <source>
        <dbReference type="RuleBase" id="RU000363"/>
    </source>
</evidence>
<dbReference type="EMBL" id="JAVDWV010000025">
    <property type="protein sequence ID" value="MDR7156989.1"/>
    <property type="molecule type" value="Genomic_DNA"/>
</dbReference>
<name>A0ABU1X676_SPHXE</name>
<dbReference type="InterPro" id="IPR036291">
    <property type="entry name" value="NAD(P)-bd_dom_sf"/>
</dbReference>
<evidence type="ECO:0000256" key="2">
    <source>
        <dbReference type="ARBA" id="ARBA00023002"/>
    </source>
</evidence>
<accession>A0ABU1X676</accession>
<comment type="similarity">
    <text evidence="1 3">Belongs to the short-chain dehydrogenases/reductases (SDR) family.</text>
</comment>
<dbReference type="Pfam" id="PF00106">
    <property type="entry name" value="adh_short"/>
    <property type="match status" value="1"/>
</dbReference>
<gene>
    <name evidence="4" type="ORF">J2W40_003836</name>
</gene>
<dbReference type="GO" id="GO:0047512">
    <property type="term" value="F:(S,S)-butanediol dehydrogenase activity"/>
    <property type="evidence" value="ECO:0007669"/>
    <property type="project" value="UniProtKB-EC"/>
</dbReference>
<dbReference type="PANTHER" id="PTHR44196">
    <property type="entry name" value="DEHYDROGENASE/REDUCTASE SDR FAMILY MEMBER 7B"/>
    <property type="match status" value="1"/>
</dbReference>
<comment type="caution">
    <text evidence="4">The sequence shown here is derived from an EMBL/GenBank/DDBJ whole genome shotgun (WGS) entry which is preliminary data.</text>
</comment>
<dbReference type="EC" id="1.1.1.-" evidence="4"/>
<dbReference type="EC" id="1.1.1.304" evidence="4"/>
<dbReference type="SUPFAM" id="SSF51735">
    <property type="entry name" value="NAD(P)-binding Rossmann-fold domains"/>
    <property type="match status" value="1"/>
</dbReference>
<organism evidence="4 5">
    <name type="scientific">Sphingobium xenophagum</name>
    <dbReference type="NCBI Taxonomy" id="121428"/>
    <lineage>
        <taxon>Bacteria</taxon>
        <taxon>Pseudomonadati</taxon>
        <taxon>Pseudomonadota</taxon>
        <taxon>Alphaproteobacteria</taxon>
        <taxon>Sphingomonadales</taxon>
        <taxon>Sphingomonadaceae</taxon>
        <taxon>Sphingobium</taxon>
    </lineage>
</organism>
<dbReference type="PANTHER" id="PTHR44196:SF1">
    <property type="entry name" value="DEHYDROGENASE_REDUCTASE SDR FAMILY MEMBER 7B"/>
    <property type="match status" value="1"/>
</dbReference>
<dbReference type="Proteomes" id="UP001267638">
    <property type="component" value="Unassembled WGS sequence"/>
</dbReference>
<keyword evidence="2 4" id="KW-0560">Oxidoreductase</keyword>
<evidence type="ECO:0000256" key="1">
    <source>
        <dbReference type="ARBA" id="ARBA00006484"/>
    </source>
</evidence>
<dbReference type="InterPro" id="IPR002347">
    <property type="entry name" value="SDR_fam"/>
</dbReference>
<dbReference type="InterPro" id="IPR020904">
    <property type="entry name" value="Sc_DH/Rdtase_CS"/>
</dbReference>
<protein>
    <submittedName>
        <fullName evidence="4">Meso-butanediol dehydrogenase/(S,S)-butanediol dehydrogenase/diacetyl reductase</fullName>
        <ecNumber evidence="4">1.1.1.-</ecNumber>
        <ecNumber evidence="4">1.1.1.304</ecNumber>
        <ecNumber evidence="4">1.1.1.76</ecNumber>
    </submittedName>
</protein>
<dbReference type="PROSITE" id="PS00061">
    <property type="entry name" value="ADH_SHORT"/>
    <property type="match status" value="1"/>
</dbReference>